<dbReference type="InterPro" id="IPR007627">
    <property type="entry name" value="RNA_pol_sigma70_r2"/>
</dbReference>
<comment type="caution">
    <text evidence="8">The sequence shown here is derived from an EMBL/GenBank/DDBJ whole genome shotgun (WGS) entry which is preliminary data.</text>
</comment>
<dbReference type="InterPro" id="IPR039425">
    <property type="entry name" value="RNA_pol_sigma-70-like"/>
</dbReference>
<accession>A0A532V4Q8</accession>
<evidence type="ECO:0000256" key="4">
    <source>
        <dbReference type="ARBA" id="ARBA00023125"/>
    </source>
</evidence>
<organism evidence="8 9">
    <name type="scientific">candidate division LCP-89 bacterium B3_LCP</name>
    <dbReference type="NCBI Taxonomy" id="2012998"/>
    <lineage>
        <taxon>Bacteria</taxon>
        <taxon>Pseudomonadati</taxon>
        <taxon>Bacteria division LCP-89</taxon>
    </lineage>
</organism>
<dbReference type="CDD" id="cd06171">
    <property type="entry name" value="Sigma70_r4"/>
    <property type="match status" value="1"/>
</dbReference>
<dbReference type="NCBIfam" id="TIGR02937">
    <property type="entry name" value="sigma70-ECF"/>
    <property type="match status" value="1"/>
</dbReference>
<feature type="domain" description="RNA polymerase sigma factor 70 region 4 type 2" evidence="7">
    <location>
        <begin position="127"/>
        <end position="179"/>
    </location>
</feature>
<dbReference type="GO" id="GO:0003677">
    <property type="term" value="F:DNA binding"/>
    <property type="evidence" value="ECO:0007669"/>
    <property type="project" value="UniProtKB-KW"/>
</dbReference>
<proteinExistence type="inferred from homology"/>
<reference evidence="8 9" key="1">
    <citation type="submission" date="2017-06" db="EMBL/GenBank/DDBJ databases">
        <title>Novel microbial phyla capable of carbon fixation and sulfur reduction in deep-sea sediments.</title>
        <authorList>
            <person name="Huang J."/>
            <person name="Baker B."/>
            <person name="Wang Y."/>
        </authorList>
    </citation>
    <scope>NUCLEOTIDE SEQUENCE [LARGE SCALE GENOMIC DNA]</scope>
    <source>
        <strain evidence="8">B3_LCP</strain>
    </source>
</reference>
<dbReference type="Pfam" id="PF08281">
    <property type="entry name" value="Sigma70_r4_2"/>
    <property type="match status" value="1"/>
</dbReference>
<dbReference type="Gene3D" id="1.10.10.10">
    <property type="entry name" value="Winged helix-like DNA-binding domain superfamily/Winged helix DNA-binding domain"/>
    <property type="match status" value="1"/>
</dbReference>
<name>A0A532V4Q8_UNCL8</name>
<evidence type="ECO:0000256" key="3">
    <source>
        <dbReference type="ARBA" id="ARBA00023082"/>
    </source>
</evidence>
<dbReference type="InterPro" id="IPR014284">
    <property type="entry name" value="RNA_pol_sigma-70_dom"/>
</dbReference>
<evidence type="ECO:0000259" key="6">
    <source>
        <dbReference type="Pfam" id="PF04542"/>
    </source>
</evidence>
<dbReference type="InterPro" id="IPR036388">
    <property type="entry name" value="WH-like_DNA-bd_sf"/>
</dbReference>
<dbReference type="Gene3D" id="1.10.1740.10">
    <property type="match status" value="1"/>
</dbReference>
<dbReference type="SUPFAM" id="SSF88946">
    <property type="entry name" value="Sigma2 domain of RNA polymerase sigma factors"/>
    <property type="match status" value="1"/>
</dbReference>
<keyword evidence="5" id="KW-0804">Transcription</keyword>
<dbReference type="Pfam" id="PF04542">
    <property type="entry name" value="Sigma70_r2"/>
    <property type="match status" value="1"/>
</dbReference>
<protein>
    <recommendedName>
        <fullName evidence="10">RNA polymerase subunit sigma-24</fullName>
    </recommendedName>
</protein>
<evidence type="ECO:0000256" key="5">
    <source>
        <dbReference type="ARBA" id="ARBA00023163"/>
    </source>
</evidence>
<keyword evidence="2" id="KW-0805">Transcription regulation</keyword>
<dbReference type="AlphaFoldDB" id="A0A532V4Q8"/>
<evidence type="ECO:0000313" key="8">
    <source>
        <dbReference type="EMBL" id="TKJ42184.1"/>
    </source>
</evidence>
<keyword evidence="3" id="KW-0731">Sigma factor</keyword>
<evidence type="ECO:0008006" key="10">
    <source>
        <dbReference type="Google" id="ProtNLM"/>
    </source>
</evidence>
<evidence type="ECO:0000256" key="2">
    <source>
        <dbReference type="ARBA" id="ARBA00023015"/>
    </source>
</evidence>
<dbReference type="InterPro" id="IPR013249">
    <property type="entry name" value="RNA_pol_sigma70_r4_t2"/>
</dbReference>
<dbReference type="PANTHER" id="PTHR43133:SF8">
    <property type="entry name" value="RNA POLYMERASE SIGMA FACTOR HI_1459-RELATED"/>
    <property type="match status" value="1"/>
</dbReference>
<dbReference type="PANTHER" id="PTHR43133">
    <property type="entry name" value="RNA POLYMERASE ECF-TYPE SIGMA FACTO"/>
    <property type="match status" value="1"/>
</dbReference>
<dbReference type="GO" id="GO:0016987">
    <property type="term" value="F:sigma factor activity"/>
    <property type="evidence" value="ECO:0007669"/>
    <property type="project" value="UniProtKB-KW"/>
</dbReference>
<keyword evidence="4" id="KW-0238">DNA-binding</keyword>
<sequence length="198" mass="22991">MNEEEHQLIINARNGDDNAFSQLVAMHDSRIMSLVWSVLGRGFDADEVYQEIFLKVHRSLGSFRFESQFSTWLHRIAVNVAISHKRSLSRRQKREQLMDNSDDFFASAPANPEDNPENLQLRREVLEQIDRALDELPLRQRTVFVMKHDQGMKLKEIASVLKISEGAVKAYLFRALAKLRVILEPYYRTESQTTDIIS</sequence>
<dbReference type="Proteomes" id="UP000319619">
    <property type="component" value="Unassembled WGS sequence"/>
</dbReference>
<feature type="domain" description="RNA polymerase sigma-70 region 2" evidence="6">
    <location>
        <begin position="23"/>
        <end position="90"/>
    </location>
</feature>
<evidence type="ECO:0000313" key="9">
    <source>
        <dbReference type="Proteomes" id="UP000319619"/>
    </source>
</evidence>
<dbReference type="SUPFAM" id="SSF88659">
    <property type="entry name" value="Sigma3 and sigma4 domains of RNA polymerase sigma factors"/>
    <property type="match status" value="1"/>
</dbReference>
<evidence type="ECO:0000259" key="7">
    <source>
        <dbReference type="Pfam" id="PF08281"/>
    </source>
</evidence>
<evidence type="ECO:0000256" key="1">
    <source>
        <dbReference type="ARBA" id="ARBA00010641"/>
    </source>
</evidence>
<dbReference type="GO" id="GO:0006352">
    <property type="term" value="P:DNA-templated transcription initiation"/>
    <property type="evidence" value="ECO:0007669"/>
    <property type="project" value="InterPro"/>
</dbReference>
<gene>
    <name evidence="8" type="ORF">CEE37_00465</name>
</gene>
<dbReference type="InterPro" id="IPR013325">
    <property type="entry name" value="RNA_pol_sigma_r2"/>
</dbReference>
<comment type="similarity">
    <text evidence="1">Belongs to the sigma-70 factor family. ECF subfamily.</text>
</comment>
<dbReference type="EMBL" id="NJBN01000001">
    <property type="protein sequence ID" value="TKJ42184.1"/>
    <property type="molecule type" value="Genomic_DNA"/>
</dbReference>
<dbReference type="InterPro" id="IPR013324">
    <property type="entry name" value="RNA_pol_sigma_r3/r4-like"/>
</dbReference>